<protein>
    <recommendedName>
        <fullName evidence="3">Transposase</fullName>
    </recommendedName>
</protein>
<name>A0ABW5F0K9_9BURK</name>
<evidence type="ECO:0000313" key="2">
    <source>
        <dbReference type="Proteomes" id="UP001597287"/>
    </source>
</evidence>
<dbReference type="Proteomes" id="UP001597287">
    <property type="component" value="Unassembled WGS sequence"/>
</dbReference>
<dbReference type="RefSeq" id="WP_380105518.1">
    <property type="nucleotide sequence ID" value="NZ_JBHSIH010000001.1"/>
</dbReference>
<keyword evidence="2" id="KW-1185">Reference proteome</keyword>
<evidence type="ECO:0000313" key="1">
    <source>
        <dbReference type="EMBL" id="MFD2322579.1"/>
    </source>
</evidence>
<gene>
    <name evidence="1" type="ORF">ACFSPV_28275</name>
</gene>
<accession>A0ABW5F0K9</accession>
<organism evidence="1 2">
    <name type="scientific">Delftia deserti</name>
    <dbReference type="NCBI Taxonomy" id="1651218"/>
    <lineage>
        <taxon>Bacteria</taxon>
        <taxon>Pseudomonadati</taxon>
        <taxon>Pseudomonadota</taxon>
        <taxon>Betaproteobacteria</taxon>
        <taxon>Burkholderiales</taxon>
        <taxon>Comamonadaceae</taxon>
        <taxon>Delftia</taxon>
    </lineage>
</organism>
<proteinExistence type="predicted"/>
<dbReference type="EMBL" id="JBHUIG010000042">
    <property type="protein sequence ID" value="MFD2322579.1"/>
    <property type="molecule type" value="Genomic_DNA"/>
</dbReference>
<evidence type="ECO:0008006" key="3">
    <source>
        <dbReference type="Google" id="ProtNLM"/>
    </source>
</evidence>
<comment type="caution">
    <text evidence="1">The sequence shown here is derived from an EMBL/GenBank/DDBJ whole genome shotgun (WGS) entry which is preliminary data.</text>
</comment>
<sequence>MSNTPNPSGRHVAMLQNLREALSASAARDPKQWARDILAEAQRGRKVSAIRLRFAREALGRDANEQF</sequence>
<reference evidence="2" key="1">
    <citation type="journal article" date="2019" name="Int. J. Syst. Evol. Microbiol.">
        <title>The Global Catalogue of Microorganisms (GCM) 10K type strain sequencing project: providing services to taxonomists for standard genome sequencing and annotation.</title>
        <authorList>
            <consortium name="The Broad Institute Genomics Platform"/>
            <consortium name="The Broad Institute Genome Sequencing Center for Infectious Disease"/>
            <person name="Wu L."/>
            <person name="Ma J."/>
        </authorList>
    </citation>
    <scope>NUCLEOTIDE SEQUENCE [LARGE SCALE GENOMIC DNA]</scope>
    <source>
        <strain evidence="2">CCUG 62793</strain>
    </source>
</reference>